<dbReference type="GO" id="GO:0005829">
    <property type="term" value="C:cytosol"/>
    <property type="evidence" value="ECO:0007669"/>
    <property type="project" value="TreeGrafter"/>
</dbReference>
<keyword evidence="2" id="KW-0479">Metal-binding</keyword>
<dbReference type="Proteomes" id="UP001145145">
    <property type="component" value="Unassembled WGS sequence"/>
</dbReference>
<protein>
    <submittedName>
        <fullName evidence="6">Guanine deaminase</fullName>
    </submittedName>
</protein>
<dbReference type="InterPro" id="IPR011059">
    <property type="entry name" value="Metal-dep_hydrolase_composite"/>
</dbReference>
<keyword evidence="7" id="KW-1185">Reference proteome</keyword>
<evidence type="ECO:0000256" key="4">
    <source>
        <dbReference type="ARBA" id="ARBA00022833"/>
    </source>
</evidence>
<dbReference type="PANTHER" id="PTHR11271">
    <property type="entry name" value="GUANINE DEAMINASE"/>
    <property type="match status" value="1"/>
</dbReference>
<dbReference type="InterPro" id="IPR006680">
    <property type="entry name" value="Amidohydro-rel"/>
</dbReference>
<gene>
    <name evidence="6" type="primary">guaD</name>
    <name evidence="6" type="ORF">Selli1_14980</name>
</gene>
<feature type="domain" description="Amidohydrolase-related" evidence="5">
    <location>
        <begin position="58"/>
        <end position="421"/>
    </location>
</feature>
<evidence type="ECO:0000256" key="1">
    <source>
        <dbReference type="ARBA" id="ARBA00001947"/>
    </source>
</evidence>
<reference evidence="6 7" key="1">
    <citation type="journal article" date="2023" name="Int. J. Syst. Evol. Microbiol.">
        <title>Sellimonas catena sp. nov., isolated from human faeces.</title>
        <authorList>
            <person name="Hisatomi A."/>
            <person name="Ohkuma M."/>
            <person name="Sakamoto M."/>
        </authorList>
    </citation>
    <scope>NUCLEOTIDE SEQUENCE [LARGE SCALE GENOMIC DNA]</scope>
    <source>
        <strain evidence="6 7">12EGH17</strain>
    </source>
</reference>
<dbReference type="Gene3D" id="2.30.40.10">
    <property type="entry name" value="Urease, subunit C, domain 1"/>
    <property type="match status" value="1"/>
</dbReference>
<comment type="caution">
    <text evidence="6">The sequence shown here is derived from an EMBL/GenBank/DDBJ whole genome shotgun (WGS) entry which is preliminary data.</text>
</comment>
<name>A0A9W6C5C0_9FIRM</name>
<comment type="cofactor">
    <cofactor evidence="1">
        <name>Zn(2+)</name>
        <dbReference type="ChEBI" id="CHEBI:29105"/>
    </cofactor>
</comment>
<dbReference type="InterPro" id="IPR051607">
    <property type="entry name" value="Metallo-dep_hydrolases"/>
</dbReference>
<dbReference type="InterPro" id="IPR032466">
    <property type="entry name" value="Metal_Hydrolase"/>
</dbReference>
<proteinExistence type="predicted"/>
<dbReference type="GO" id="GO:0008892">
    <property type="term" value="F:guanine deaminase activity"/>
    <property type="evidence" value="ECO:0007669"/>
    <property type="project" value="TreeGrafter"/>
</dbReference>
<dbReference type="Pfam" id="PF01979">
    <property type="entry name" value="Amidohydro_1"/>
    <property type="match status" value="1"/>
</dbReference>
<dbReference type="AlphaFoldDB" id="A0A9W6C5C0"/>
<evidence type="ECO:0000313" key="6">
    <source>
        <dbReference type="EMBL" id="GLG04324.1"/>
    </source>
</evidence>
<evidence type="ECO:0000313" key="7">
    <source>
        <dbReference type="Proteomes" id="UP001145145"/>
    </source>
</evidence>
<keyword evidence="3" id="KW-0378">Hydrolase</keyword>
<dbReference type="GO" id="GO:0008270">
    <property type="term" value="F:zinc ion binding"/>
    <property type="evidence" value="ECO:0007669"/>
    <property type="project" value="TreeGrafter"/>
</dbReference>
<sequence length="422" mass="47275">MERFAIRGQICYSENQKTIRTIEHGYVVCEDGKSIGVFETLPEKWSGIPCHDYGDRLIIPGLIDLHVHAPQYPFRGLGMDQELIDWLNTHTFPEEEKYQDLEYAKKAYTIFLDDLLHSATTRACVFGTCHPDATLWLMEQMEVAGLAGYVGKVNMDRNSPEGLCEESAKASAEATENWILAAKNLSNVRPILTPRFIPTCSDELMELLSGLQKQYDLPMQSHLSENLSEIDWVKELQPKASCYGDAYRIHGLFGGDCPTIMAHCVYSGEEEIRMMKEQGVFIAHCPESNANLSSGIAPARKYMELGMQMGLGTDVAAGSSISLFRAMAMAIQCSKLRWRLVDQNQAPLTVEEVFYLATKGGGAFFGKAGSLEEGYEFDAVVIDDQKIRNARPLSVRERLERLIYLDGDARVEAKYIKGKQVI</sequence>
<keyword evidence="4" id="KW-0862">Zinc</keyword>
<dbReference type="SUPFAM" id="SSF51556">
    <property type="entry name" value="Metallo-dependent hydrolases"/>
    <property type="match status" value="1"/>
</dbReference>
<dbReference type="GO" id="GO:0046098">
    <property type="term" value="P:guanine metabolic process"/>
    <property type="evidence" value="ECO:0007669"/>
    <property type="project" value="TreeGrafter"/>
</dbReference>
<accession>A0A9W6C5C0</accession>
<evidence type="ECO:0000256" key="3">
    <source>
        <dbReference type="ARBA" id="ARBA00022801"/>
    </source>
</evidence>
<dbReference type="Gene3D" id="3.20.20.140">
    <property type="entry name" value="Metal-dependent hydrolases"/>
    <property type="match status" value="1"/>
</dbReference>
<dbReference type="PANTHER" id="PTHR11271:SF6">
    <property type="entry name" value="GUANINE DEAMINASE"/>
    <property type="match status" value="1"/>
</dbReference>
<dbReference type="SUPFAM" id="SSF51338">
    <property type="entry name" value="Composite domain of metallo-dependent hydrolases"/>
    <property type="match status" value="1"/>
</dbReference>
<evidence type="ECO:0000259" key="5">
    <source>
        <dbReference type="Pfam" id="PF01979"/>
    </source>
</evidence>
<evidence type="ECO:0000256" key="2">
    <source>
        <dbReference type="ARBA" id="ARBA00022723"/>
    </source>
</evidence>
<dbReference type="RefSeq" id="WP_281872629.1">
    <property type="nucleotide sequence ID" value="NZ_BSBO01000013.1"/>
</dbReference>
<dbReference type="EMBL" id="BSBO01000013">
    <property type="protein sequence ID" value="GLG04324.1"/>
    <property type="molecule type" value="Genomic_DNA"/>
</dbReference>
<organism evidence="6 7">
    <name type="scientific">Sellimonas catena</name>
    <dbReference type="NCBI Taxonomy" id="2994035"/>
    <lineage>
        <taxon>Bacteria</taxon>
        <taxon>Bacillati</taxon>
        <taxon>Bacillota</taxon>
        <taxon>Clostridia</taxon>
        <taxon>Lachnospirales</taxon>
        <taxon>Lachnospiraceae</taxon>
        <taxon>Sellimonas</taxon>
    </lineage>
</organism>